<feature type="compositionally biased region" description="Polar residues" evidence="14">
    <location>
        <begin position="322"/>
        <end position="333"/>
    </location>
</feature>
<evidence type="ECO:0000256" key="13">
    <source>
        <dbReference type="SAM" id="Coils"/>
    </source>
</evidence>
<proteinExistence type="evidence at protein level"/>
<evidence type="ECO:0000256" key="4">
    <source>
        <dbReference type="ARBA" id="ARBA00022843"/>
    </source>
</evidence>
<feature type="compositionally biased region" description="Low complexity" evidence="14">
    <location>
        <begin position="286"/>
        <end position="297"/>
    </location>
</feature>
<name>A0A8M9PJR1_DANRE</name>
<dbReference type="PROSITE" id="PS50118">
    <property type="entry name" value="HMG_BOX_2"/>
    <property type="match status" value="1"/>
</dbReference>
<dbReference type="Pfam" id="PF00505">
    <property type="entry name" value="HMG_box"/>
    <property type="match status" value="1"/>
</dbReference>
<sequence length="391" mass="43721">MSKRPPYAPAPTPAPTTNSSGITVPKPPKPPDKPLMPYMRYSRKVSRKVWDQVKASNPDLKLWEIGKIIGGMWRDLTDEEKQDYLNEYEAEKIEYNDSLKAYHNSPAYLAYVNAKNRAEAALEEESRQRQSRLDKGEPYMSIQPAEDPDDYDDGFSMKHTAAARFQRNHRLISDILSEVVVPDVRSVVTTARMQVLKRQVQSLMVHQRKLEAELLQIEDRHQEKKRRFLESTDSFNNELKRLCGLKVEVDMEKLAAEMAAAEEAARRRAEEREREAAEQVERAAQEEQQPASAQANANTEQTSASETKDGEDKPTPMETESLAETSEGSQEAEQGTPAAGEKAAQPEPAEGATDEGTSDSTAPSESSSGPPAEHQTASDNTPEERLPTQPQ</sequence>
<dbReference type="SMART" id="SM00398">
    <property type="entry name" value="HMG"/>
    <property type="match status" value="1"/>
</dbReference>
<evidence type="ECO:0000256" key="14">
    <source>
        <dbReference type="SAM" id="MobiDB-lite"/>
    </source>
</evidence>
<dbReference type="FunFam" id="1.10.30.10:FF:000011">
    <property type="entry name" value="Putative SWI/SNF-related matrix-associated actin-dependent regulator of chromatin subfamily E member 1"/>
    <property type="match status" value="1"/>
</dbReference>
<dbReference type="GeneID" id="322248"/>
<keyword evidence="3" id="KW-0597">Phosphoprotein</keyword>
<keyword evidence="7 13" id="KW-0175">Coiled coil</keyword>
<keyword evidence="5" id="KW-0156">Chromatin regulator</keyword>
<feature type="compositionally biased region" description="Low complexity" evidence="14">
    <location>
        <begin position="358"/>
        <end position="373"/>
    </location>
</feature>
<protein>
    <recommendedName>
        <fullName evidence="10">SWI/SNF-related matrix-associated actin-dependent regulator of chromatin subfamily E member 1</fullName>
    </recommendedName>
    <alternativeName>
        <fullName evidence="11">BRG1-associated factor 57</fullName>
    </alternativeName>
</protein>
<keyword evidence="8 12" id="KW-0238">DNA-binding</keyword>
<dbReference type="InterPro" id="IPR009071">
    <property type="entry name" value="HMG_box_dom"/>
</dbReference>
<evidence type="ECO:0007829" key="19">
    <source>
        <dbReference type="PeptideAtlas" id="A0A8M9PJR1"/>
    </source>
</evidence>
<evidence type="ECO:0000256" key="5">
    <source>
        <dbReference type="ARBA" id="ARBA00022853"/>
    </source>
</evidence>
<dbReference type="PANTHER" id="PTHR46232">
    <property type="entry name" value="SMARCE1 REGULATOR OF CHROMATIN"/>
    <property type="match status" value="1"/>
</dbReference>
<dbReference type="InterPro" id="IPR036910">
    <property type="entry name" value="HMG_box_dom_sf"/>
</dbReference>
<feature type="compositionally biased region" description="Basic and acidic residues" evidence="14">
    <location>
        <begin position="382"/>
        <end position="391"/>
    </location>
</feature>
<evidence type="ECO:0000256" key="11">
    <source>
        <dbReference type="ARBA" id="ARBA00079499"/>
    </source>
</evidence>
<dbReference type="Proteomes" id="UP000000437">
    <property type="component" value="Chromosome 3"/>
</dbReference>
<dbReference type="RefSeq" id="XP_021325079.1">
    <property type="nucleotide sequence ID" value="XM_021469404.3"/>
</dbReference>
<feature type="domain" description="HMG box" evidence="15">
    <location>
        <begin position="31"/>
        <end position="103"/>
    </location>
</feature>
<feature type="region of interest" description="Disordered" evidence="14">
    <location>
        <begin position="1"/>
        <end position="37"/>
    </location>
</feature>
<evidence type="ECO:0000256" key="9">
    <source>
        <dbReference type="ARBA" id="ARBA00023242"/>
    </source>
</evidence>
<dbReference type="CDD" id="cd21983">
    <property type="entry name" value="HMG-box_SMARCE1"/>
    <property type="match status" value="1"/>
</dbReference>
<dbReference type="GO" id="GO:0007399">
    <property type="term" value="P:nervous system development"/>
    <property type="evidence" value="ECO:0007669"/>
    <property type="project" value="UniProtKB-KW"/>
</dbReference>
<evidence type="ECO:0000256" key="7">
    <source>
        <dbReference type="ARBA" id="ARBA00023054"/>
    </source>
</evidence>
<keyword evidence="2" id="KW-1017">Isopeptide bond</keyword>
<evidence type="ECO:0000256" key="8">
    <source>
        <dbReference type="ARBA" id="ARBA00023125"/>
    </source>
</evidence>
<dbReference type="GO" id="GO:0003677">
    <property type="term" value="F:DNA binding"/>
    <property type="evidence" value="ECO:0007669"/>
    <property type="project" value="UniProtKB-UniRule"/>
</dbReference>
<gene>
    <name evidence="17 18" type="primary">smarce1</name>
    <name evidence="17" type="synonym">baf57</name>
    <name evidence="17" type="synonym">fb33d02</name>
    <name evidence="17" type="synonym">fb54d11</name>
    <name evidence="17" type="synonym">wu:fb33d02</name>
    <name evidence="17" type="synonym">wu:fb54d11</name>
</gene>
<dbReference type="Gene3D" id="1.10.30.10">
    <property type="entry name" value="High mobility group box domain"/>
    <property type="match status" value="1"/>
</dbReference>
<feature type="compositionally biased region" description="Basic and acidic residues" evidence="14">
    <location>
        <begin position="265"/>
        <end position="285"/>
    </location>
</feature>
<evidence type="ECO:0000313" key="17">
    <source>
        <dbReference type="RefSeq" id="XP_021325079.1"/>
    </source>
</evidence>
<dbReference type="AlphaFoldDB" id="A0A8M9PJR1"/>
<dbReference type="GO" id="GO:0050935">
    <property type="term" value="P:iridophore differentiation"/>
    <property type="evidence" value="ECO:0000315"/>
    <property type="project" value="ZFIN"/>
</dbReference>
<dbReference type="GO" id="GO:0003160">
    <property type="term" value="P:endocardium morphogenesis"/>
    <property type="evidence" value="ECO:0000315"/>
    <property type="project" value="ZFIN"/>
</dbReference>
<keyword evidence="6" id="KW-0524">Neurogenesis</keyword>
<dbReference type="GO" id="GO:0006325">
    <property type="term" value="P:chromatin organization"/>
    <property type="evidence" value="ECO:0007669"/>
    <property type="project" value="UniProtKB-KW"/>
</dbReference>
<evidence type="ECO:0000313" key="16">
    <source>
        <dbReference type="Proteomes" id="UP000000437"/>
    </source>
</evidence>
<dbReference type="CTD" id="6605"/>
<dbReference type="SUPFAM" id="SSF47095">
    <property type="entry name" value="HMG-box"/>
    <property type="match status" value="1"/>
</dbReference>
<evidence type="ECO:0000256" key="10">
    <source>
        <dbReference type="ARBA" id="ARBA00067740"/>
    </source>
</evidence>
<dbReference type="ZFIN" id="ZDB-GENE-030131-967">
    <property type="gene designation" value="smarce1"/>
</dbReference>
<feature type="compositionally biased region" description="Basic and acidic residues" evidence="14">
    <location>
        <begin position="306"/>
        <end position="315"/>
    </location>
</feature>
<keyword evidence="9 12" id="KW-0539">Nucleus</keyword>
<keyword evidence="1" id="KW-0488">Methylation</keyword>
<keyword evidence="4" id="KW-0832">Ubl conjugation</keyword>
<evidence type="ECO:0000259" key="15">
    <source>
        <dbReference type="PROSITE" id="PS50118"/>
    </source>
</evidence>
<feature type="compositionally biased region" description="Basic and acidic residues" evidence="14">
    <location>
        <begin position="122"/>
        <end position="137"/>
    </location>
</feature>
<dbReference type="AGR" id="ZFIN:ZDB-GENE-030131-967"/>
<evidence type="ECO:0000256" key="6">
    <source>
        <dbReference type="ARBA" id="ARBA00022902"/>
    </source>
</evidence>
<accession>A0A8M9PJR1</accession>
<feature type="coiled-coil region" evidence="13">
    <location>
        <begin position="193"/>
        <end position="227"/>
    </location>
</feature>
<dbReference type="PANTHER" id="PTHR46232:SF1">
    <property type="entry name" value="SWI_SNF-RELATED MATRIX-ASSOCIATED ACTIN-DEPENDENT REGULATOR OF CHROMATIN SUBFAMILY E MEMBER 1"/>
    <property type="match status" value="1"/>
</dbReference>
<dbReference type="GO" id="GO:0005634">
    <property type="term" value="C:nucleus"/>
    <property type="evidence" value="ECO:0007669"/>
    <property type="project" value="UniProtKB-UniRule"/>
</dbReference>
<reference evidence="17" key="1">
    <citation type="submission" date="2025-08" db="UniProtKB">
        <authorList>
            <consortium name="RefSeq"/>
        </authorList>
    </citation>
    <scope>IDENTIFICATION</scope>
    <source>
        <strain evidence="17">Tuebingen</strain>
        <tissue evidence="17">Fibroblasts and whole tissue</tissue>
    </source>
</reference>
<evidence type="ECO:0000256" key="2">
    <source>
        <dbReference type="ARBA" id="ARBA00022499"/>
    </source>
</evidence>
<feature type="compositionally biased region" description="Pro residues" evidence="14">
    <location>
        <begin position="1"/>
        <end position="14"/>
    </location>
</feature>
<evidence type="ECO:0000313" key="18">
    <source>
        <dbReference type="ZFIN" id="ZDB-GENE-030131-967"/>
    </source>
</evidence>
<feature type="DNA-binding region" description="HMG box" evidence="12">
    <location>
        <begin position="31"/>
        <end position="103"/>
    </location>
</feature>
<feature type="region of interest" description="Disordered" evidence="14">
    <location>
        <begin position="265"/>
        <end position="391"/>
    </location>
</feature>
<evidence type="ECO:0000256" key="1">
    <source>
        <dbReference type="ARBA" id="ARBA00022481"/>
    </source>
</evidence>
<evidence type="ECO:0000256" key="12">
    <source>
        <dbReference type="PROSITE-ProRule" id="PRU00267"/>
    </source>
</evidence>
<keyword evidence="16" id="KW-1185">Reference proteome</keyword>
<keyword evidence="19" id="KW-1267">Proteomics identification</keyword>
<evidence type="ECO:0000256" key="3">
    <source>
        <dbReference type="ARBA" id="ARBA00022553"/>
    </source>
</evidence>
<organism evidence="16 17">
    <name type="scientific">Danio rerio</name>
    <name type="common">Zebrafish</name>
    <name type="synonym">Brachydanio rerio</name>
    <dbReference type="NCBI Taxonomy" id="7955"/>
    <lineage>
        <taxon>Eukaryota</taxon>
        <taxon>Metazoa</taxon>
        <taxon>Chordata</taxon>
        <taxon>Craniata</taxon>
        <taxon>Vertebrata</taxon>
        <taxon>Euteleostomi</taxon>
        <taxon>Actinopterygii</taxon>
        <taxon>Neopterygii</taxon>
        <taxon>Teleostei</taxon>
        <taxon>Ostariophysi</taxon>
        <taxon>Cypriniformes</taxon>
        <taxon>Danionidae</taxon>
        <taxon>Danioninae</taxon>
        <taxon>Danio</taxon>
    </lineage>
</organism>
<feature type="region of interest" description="Disordered" evidence="14">
    <location>
        <begin position="122"/>
        <end position="149"/>
    </location>
</feature>